<feature type="transmembrane region" description="Helical" evidence="5">
    <location>
        <begin position="336"/>
        <end position="359"/>
    </location>
</feature>
<keyword evidence="2 5" id="KW-0812">Transmembrane</keyword>
<dbReference type="Pfam" id="PF04932">
    <property type="entry name" value="Wzy_C"/>
    <property type="match status" value="1"/>
</dbReference>
<evidence type="ECO:0000313" key="8">
    <source>
        <dbReference type="Proteomes" id="UP000198704"/>
    </source>
</evidence>
<dbReference type="EMBL" id="FNHS01000019">
    <property type="protein sequence ID" value="SDO31481.1"/>
    <property type="molecule type" value="Genomic_DNA"/>
</dbReference>
<feature type="transmembrane region" description="Helical" evidence="5">
    <location>
        <begin position="365"/>
        <end position="382"/>
    </location>
</feature>
<reference evidence="8" key="1">
    <citation type="submission" date="2016-10" db="EMBL/GenBank/DDBJ databases">
        <authorList>
            <person name="Varghese N."/>
            <person name="Submissions S."/>
        </authorList>
    </citation>
    <scope>NUCLEOTIDE SEQUENCE [LARGE SCALE GENOMIC DNA]</scope>
    <source>
        <strain evidence="8">BL47</strain>
    </source>
</reference>
<feature type="transmembrane region" description="Helical" evidence="5">
    <location>
        <begin position="130"/>
        <end position="151"/>
    </location>
</feature>
<evidence type="ECO:0000256" key="2">
    <source>
        <dbReference type="ARBA" id="ARBA00022692"/>
    </source>
</evidence>
<dbReference type="GO" id="GO:0016020">
    <property type="term" value="C:membrane"/>
    <property type="evidence" value="ECO:0007669"/>
    <property type="project" value="UniProtKB-SubCell"/>
</dbReference>
<gene>
    <name evidence="7" type="ORF">SAMN05216360_11942</name>
</gene>
<keyword evidence="8" id="KW-1185">Reference proteome</keyword>
<feature type="transmembrane region" description="Helical" evidence="5">
    <location>
        <begin position="98"/>
        <end position="118"/>
    </location>
</feature>
<feature type="domain" description="O-antigen ligase-related" evidence="6">
    <location>
        <begin position="212"/>
        <end position="352"/>
    </location>
</feature>
<dbReference type="RefSeq" id="WP_091721089.1">
    <property type="nucleotide sequence ID" value="NZ_FNHS01000019.1"/>
</dbReference>
<dbReference type="STRING" id="582672.SAMN05216360_11942"/>
<evidence type="ECO:0000256" key="3">
    <source>
        <dbReference type="ARBA" id="ARBA00022989"/>
    </source>
</evidence>
<dbReference type="InterPro" id="IPR007016">
    <property type="entry name" value="O-antigen_ligase-rel_domated"/>
</dbReference>
<evidence type="ECO:0000256" key="1">
    <source>
        <dbReference type="ARBA" id="ARBA00004141"/>
    </source>
</evidence>
<name>A0A1H0IK99_9HYPH</name>
<protein>
    <recommendedName>
        <fullName evidence="6">O-antigen ligase-related domain-containing protein</fullName>
    </recommendedName>
</protein>
<evidence type="ECO:0000256" key="4">
    <source>
        <dbReference type="ARBA" id="ARBA00023136"/>
    </source>
</evidence>
<keyword evidence="4 5" id="KW-0472">Membrane</keyword>
<evidence type="ECO:0000256" key="5">
    <source>
        <dbReference type="SAM" id="Phobius"/>
    </source>
</evidence>
<feature type="transmembrane region" description="Helical" evidence="5">
    <location>
        <begin position="65"/>
        <end position="86"/>
    </location>
</feature>
<dbReference type="OrthoDB" id="7983467at2"/>
<dbReference type="AlphaFoldDB" id="A0A1H0IK99"/>
<evidence type="ECO:0000313" key="7">
    <source>
        <dbReference type="EMBL" id="SDO31481.1"/>
    </source>
</evidence>
<organism evidence="7 8">
    <name type="scientific">Methylobacterium phyllostachyos</name>
    <dbReference type="NCBI Taxonomy" id="582672"/>
    <lineage>
        <taxon>Bacteria</taxon>
        <taxon>Pseudomonadati</taxon>
        <taxon>Pseudomonadota</taxon>
        <taxon>Alphaproteobacteria</taxon>
        <taxon>Hyphomicrobiales</taxon>
        <taxon>Methylobacteriaceae</taxon>
        <taxon>Methylobacterium</taxon>
    </lineage>
</organism>
<sequence length="413" mass="44341">MAGQAAPITTRAPAVSVGTERAAVFLLGAALQLNVLTSSFGLPFQRLSDLLPFLLIPWLGMRRAVIAEALRSIAPLGAVLALVGISMVLKAHKQAGDVYLTLVLLLYVVQAFILLVLFRDHRVEDAFCAGLLAGLLASLGVLLLASSGVALERFGLAVPTDGLDEELKLFVEDKQGGLWASGNETGHVFALGGVAALMLSLRYRLKAIYLVYVVALLASFPLTNNRAGLFMPLMVFALLMRRNLRASMVLGVLGVLGLLLVAWSLTGEIPLPNTLAQAIERRFADDHNVSENFDERFLSGITALRLVVAYPFGVGEVARREELKALTGLVTPHNGFVSLALQNGIAVALLLIAGLVRILSAPGRFGPFLTYSALFLIPSMMFEELSVNQYFLFFMAFILASLAQSPDPPPETA</sequence>
<proteinExistence type="predicted"/>
<keyword evidence="3 5" id="KW-1133">Transmembrane helix</keyword>
<evidence type="ECO:0000259" key="6">
    <source>
        <dbReference type="Pfam" id="PF04932"/>
    </source>
</evidence>
<accession>A0A1H0IK99</accession>
<comment type="subcellular location">
    <subcellularLocation>
        <location evidence="1">Membrane</location>
        <topology evidence="1">Multi-pass membrane protein</topology>
    </subcellularLocation>
</comment>
<feature type="transmembrane region" description="Helical" evidence="5">
    <location>
        <begin position="207"/>
        <end position="223"/>
    </location>
</feature>
<dbReference type="Proteomes" id="UP000198704">
    <property type="component" value="Unassembled WGS sequence"/>
</dbReference>
<feature type="transmembrane region" description="Helical" evidence="5">
    <location>
        <begin position="244"/>
        <end position="265"/>
    </location>
</feature>